<evidence type="ECO:0000259" key="4">
    <source>
        <dbReference type="SMART" id="SM00418"/>
    </source>
</evidence>
<dbReference type="InterPro" id="IPR011991">
    <property type="entry name" value="ArsR-like_HTH"/>
</dbReference>
<dbReference type="InterPro" id="IPR001845">
    <property type="entry name" value="HTH_ArsR_DNA-bd_dom"/>
</dbReference>
<dbReference type="SUPFAM" id="SSF46785">
    <property type="entry name" value="Winged helix' DNA-binding domain"/>
    <property type="match status" value="1"/>
</dbReference>
<evidence type="ECO:0000256" key="3">
    <source>
        <dbReference type="ARBA" id="ARBA00023163"/>
    </source>
</evidence>
<dbReference type="EMBL" id="CP121252">
    <property type="protein sequence ID" value="WFP15985.1"/>
    <property type="molecule type" value="Genomic_DNA"/>
</dbReference>
<feature type="domain" description="HTH arsR-type" evidence="4">
    <location>
        <begin position="9"/>
        <end position="104"/>
    </location>
</feature>
<dbReference type="InterPro" id="IPR036388">
    <property type="entry name" value="WH-like_DNA-bd_sf"/>
</dbReference>
<keyword evidence="3" id="KW-0804">Transcription</keyword>
<accession>A0ABY8H5J2</accession>
<gene>
    <name evidence="5" type="ORF">P8192_11370</name>
</gene>
<keyword evidence="6" id="KW-1185">Reference proteome</keyword>
<keyword evidence="2" id="KW-0238">DNA-binding</keyword>
<dbReference type="RefSeq" id="WP_270107359.1">
    <property type="nucleotide sequence ID" value="NZ_CP121252.1"/>
</dbReference>
<evidence type="ECO:0000256" key="2">
    <source>
        <dbReference type="ARBA" id="ARBA00023125"/>
    </source>
</evidence>
<dbReference type="PANTHER" id="PTHR33154">
    <property type="entry name" value="TRANSCRIPTIONAL REGULATOR, ARSR FAMILY"/>
    <property type="match status" value="1"/>
</dbReference>
<organism evidence="5 6">
    <name type="scientific">Citricoccus muralis</name>
    <dbReference type="NCBI Taxonomy" id="169134"/>
    <lineage>
        <taxon>Bacteria</taxon>
        <taxon>Bacillati</taxon>
        <taxon>Actinomycetota</taxon>
        <taxon>Actinomycetes</taxon>
        <taxon>Micrococcales</taxon>
        <taxon>Micrococcaceae</taxon>
        <taxon>Citricoccus</taxon>
    </lineage>
</organism>
<evidence type="ECO:0000256" key="1">
    <source>
        <dbReference type="ARBA" id="ARBA00023015"/>
    </source>
</evidence>
<sequence length="194" mass="22188">MNTTITDPSQMRALAHEVRLEALDELYATSSPRTATQLAARCGVTAPAMSYHLRVLEKYGFIERAEESADGREKLWRPVGTELVLRPDASTAGKFAIVDRQFARQRRRITDELTRRAQEERPVDEPRTPVMTNGTVKLSEEDRAEFMSRMYALLDEFEDRSRARRDDDDAQRVYYLVSLVAEHAARVGEQTAPR</sequence>
<dbReference type="InterPro" id="IPR051081">
    <property type="entry name" value="HTH_MetalResp_TranReg"/>
</dbReference>
<dbReference type="CDD" id="cd00090">
    <property type="entry name" value="HTH_ARSR"/>
    <property type="match status" value="1"/>
</dbReference>
<reference evidence="5 6" key="1">
    <citation type="submission" date="2023-04" db="EMBL/GenBank/DDBJ databases">
        <title>Funneling lignin-derived compounds into biodiesel using alkali-halophilic Citricoccus sp. P2.</title>
        <authorList>
            <person name="Luo C.-B."/>
        </authorList>
    </citation>
    <scope>NUCLEOTIDE SEQUENCE [LARGE SCALE GENOMIC DNA]</scope>
    <source>
        <strain evidence="5 6">P2</strain>
    </source>
</reference>
<name>A0ABY8H5J2_9MICC</name>
<keyword evidence="1" id="KW-0805">Transcription regulation</keyword>
<proteinExistence type="predicted"/>
<dbReference type="Gene3D" id="1.10.10.10">
    <property type="entry name" value="Winged helix-like DNA-binding domain superfamily/Winged helix DNA-binding domain"/>
    <property type="match status" value="1"/>
</dbReference>
<evidence type="ECO:0000313" key="6">
    <source>
        <dbReference type="Proteomes" id="UP001219037"/>
    </source>
</evidence>
<evidence type="ECO:0000313" key="5">
    <source>
        <dbReference type="EMBL" id="WFP15985.1"/>
    </source>
</evidence>
<dbReference type="Proteomes" id="UP001219037">
    <property type="component" value="Chromosome"/>
</dbReference>
<dbReference type="InterPro" id="IPR036390">
    <property type="entry name" value="WH_DNA-bd_sf"/>
</dbReference>
<dbReference type="PANTHER" id="PTHR33154:SF15">
    <property type="entry name" value="REGULATORY PROTEIN ARSR"/>
    <property type="match status" value="1"/>
</dbReference>
<dbReference type="SMART" id="SM00418">
    <property type="entry name" value="HTH_ARSR"/>
    <property type="match status" value="1"/>
</dbReference>
<dbReference type="Pfam" id="PF12840">
    <property type="entry name" value="HTH_20"/>
    <property type="match status" value="1"/>
</dbReference>
<protein>
    <submittedName>
        <fullName evidence="5">Winged helix-turn-helix domain-containing protein</fullName>
    </submittedName>
</protein>